<dbReference type="EMBL" id="CZDF01000148">
    <property type="protein sequence ID" value="CUR32260.1"/>
    <property type="molecule type" value="Genomic_DNA"/>
</dbReference>
<dbReference type="Gene3D" id="1.10.1660.10">
    <property type="match status" value="1"/>
</dbReference>
<protein>
    <recommendedName>
        <fullName evidence="3">MerR family transcriptional regulator</fullName>
    </recommendedName>
</protein>
<keyword evidence="2" id="KW-1185">Reference proteome</keyword>
<dbReference type="RefSeq" id="WP_072719003.1">
    <property type="nucleotide sequence ID" value="NZ_LN889796.1"/>
</dbReference>
<sequence>MNEDMIDLVSSESATGEERCYTVEQVATLTAVSVTLVRRLVALNVIEAEQDQLPAREITRLTQILRLRRDLSVNWIGAQMVLDMSQEIARLKALLQAYESHSARNNFEK</sequence>
<organism evidence="1 2">
    <name type="scientific">Planktothrix tepida PCC 9214</name>
    <dbReference type="NCBI Taxonomy" id="671072"/>
    <lineage>
        <taxon>Bacteria</taxon>
        <taxon>Bacillati</taxon>
        <taxon>Cyanobacteriota</taxon>
        <taxon>Cyanophyceae</taxon>
        <taxon>Oscillatoriophycideae</taxon>
        <taxon>Oscillatoriales</taxon>
        <taxon>Microcoleaceae</taxon>
        <taxon>Planktothrix</taxon>
    </lineage>
</organism>
<dbReference type="AlphaFoldDB" id="A0A1J1LK15"/>
<evidence type="ECO:0000313" key="1">
    <source>
        <dbReference type="EMBL" id="CUR32260.1"/>
    </source>
</evidence>
<gene>
    <name evidence="1" type="ORF">PL9214430232</name>
</gene>
<dbReference type="STRING" id="671072.PL9214430232"/>
<name>A0A1J1LK15_9CYAN</name>
<evidence type="ECO:0008006" key="3">
    <source>
        <dbReference type="Google" id="ProtNLM"/>
    </source>
</evidence>
<reference evidence="2" key="1">
    <citation type="submission" date="2015-10" db="EMBL/GenBank/DDBJ databases">
        <authorList>
            <person name="Regsiter A."/>
            <person name="william w."/>
        </authorList>
    </citation>
    <scope>NUCLEOTIDE SEQUENCE [LARGE SCALE GENOMIC DNA]</scope>
</reference>
<dbReference type="Pfam" id="PF13591">
    <property type="entry name" value="MerR_2"/>
    <property type="match status" value="1"/>
</dbReference>
<proteinExistence type="predicted"/>
<evidence type="ECO:0000313" key="2">
    <source>
        <dbReference type="Proteomes" id="UP000184315"/>
    </source>
</evidence>
<dbReference type="OrthoDB" id="488420at2"/>
<dbReference type="Proteomes" id="UP000184315">
    <property type="component" value="Unassembled WGS sequence"/>
</dbReference>
<accession>A0A1J1LK15</accession>